<dbReference type="PROSITE" id="PS50022">
    <property type="entry name" value="FA58C_3"/>
    <property type="match status" value="1"/>
</dbReference>
<evidence type="ECO:0000313" key="7">
    <source>
        <dbReference type="EMBL" id="TDE89577.1"/>
    </source>
</evidence>
<dbReference type="Pfam" id="PF24517">
    <property type="entry name" value="CBM96"/>
    <property type="match status" value="1"/>
</dbReference>
<name>A0ABY2DZT5_9MICO</name>
<dbReference type="SUPFAM" id="SSF49785">
    <property type="entry name" value="Galactose-binding domain-like"/>
    <property type="match status" value="1"/>
</dbReference>
<dbReference type="InterPro" id="IPR055372">
    <property type="entry name" value="CBM96"/>
</dbReference>
<feature type="chain" id="PRO_5045227703" evidence="5">
    <location>
        <begin position="27"/>
        <end position="1241"/>
    </location>
</feature>
<organism evidence="7 8">
    <name type="scientific">Occultella glacieicola</name>
    <dbReference type="NCBI Taxonomy" id="2518684"/>
    <lineage>
        <taxon>Bacteria</taxon>
        <taxon>Bacillati</taxon>
        <taxon>Actinomycetota</taxon>
        <taxon>Actinomycetes</taxon>
        <taxon>Micrococcales</taxon>
        <taxon>Ruaniaceae</taxon>
        <taxon>Occultella</taxon>
    </lineage>
</organism>
<comment type="subcellular location">
    <subcellularLocation>
        <location evidence="1">Cell envelope</location>
    </subcellularLocation>
    <subcellularLocation>
        <location evidence="2">Secreted</location>
    </subcellularLocation>
</comment>
<comment type="caution">
    <text evidence="7">The sequence shown here is derived from an EMBL/GenBank/DDBJ whole genome shotgun (WGS) entry which is preliminary data.</text>
</comment>
<evidence type="ECO:0000256" key="1">
    <source>
        <dbReference type="ARBA" id="ARBA00004196"/>
    </source>
</evidence>
<evidence type="ECO:0000256" key="4">
    <source>
        <dbReference type="ARBA" id="ARBA00022729"/>
    </source>
</evidence>
<evidence type="ECO:0000313" key="8">
    <source>
        <dbReference type="Proteomes" id="UP000504882"/>
    </source>
</evidence>
<accession>A0ABY2DZT5</accession>
<gene>
    <name evidence="7" type="ORF">EXU48_20675</name>
</gene>
<dbReference type="PANTHER" id="PTHR38045:SF1">
    <property type="entry name" value="HEPARINASE II_III-LIKE PROTEIN"/>
    <property type="match status" value="1"/>
</dbReference>
<dbReference type="PANTHER" id="PTHR38045">
    <property type="entry name" value="CHROMOSOME 1, WHOLE GENOME SHOTGUN SEQUENCE"/>
    <property type="match status" value="1"/>
</dbReference>
<dbReference type="InterPro" id="IPR000421">
    <property type="entry name" value="FA58C"/>
</dbReference>
<feature type="domain" description="F5/8 type C" evidence="6">
    <location>
        <begin position="708"/>
        <end position="840"/>
    </location>
</feature>
<keyword evidence="4 5" id="KW-0732">Signal</keyword>
<feature type="signal peptide" evidence="5">
    <location>
        <begin position="1"/>
        <end position="26"/>
    </location>
</feature>
<evidence type="ECO:0000256" key="3">
    <source>
        <dbReference type="ARBA" id="ARBA00022525"/>
    </source>
</evidence>
<evidence type="ECO:0000256" key="2">
    <source>
        <dbReference type="ARBA" id="ARBA00004613"/>
    </source>
</evidence>
<dbReference type="InterPro" id="IPR012480">
    <property type="entry name" value="Hepar_II_III_C"/>
</dbReference>
<sequence>MRREIGWVAPAMACALLASLAGPAQAEGGFTPEIPDSVTALVRSDHPRLIADADGLDQVHEWIASDPGAAALEDRLVADADVILDEPTTEYGFPDGRTLLRPARQVKTRLWTLALAYRLTENSVYADRAVAELEAAAAFPDWNPESFLSVAEMLNGFAIGYDWLYDYLTDEQRSVVETAMIEMGLQPAMDGYEAGDAWTTRTNNWQIVCVGGIGMASLALADVAPDLTESLLQLGLEHIGPAIDEYGPDGGYPEGIMYWEYATQFLVHYAASLESAAGTDFGLADAPGLADTGAFSMQMMGTAGKSFNFSDASSSYGGPPELYWMAERYGRGEYAWWADEGLDRADTAVAMVWHGLSERQTPAQAGLELDARYDDVGVVLSRSAWGTSTALFTGFRPGSNGNSHGDLDMGTFVLDAWGRRWADELGTDSYGLPGYFGSQRWNYYRKRAEGQNTLVINPGSGPDQSLTANGEVISQGSSPEASFTVADLSAAYTDRGVESWQRGVAMIDGRSRVVVQDEMVASEPADAWWFMHTSADVEIAADGRSAVLMRDGRSLLARIADGPEDAMFSVMAAEPLPTSPNPEGQGVNGQSKLTIRVSDSTRFELTVVFDPIVDGVPAPNLPEVTALADWTAPASGPATLADLRFDGVTVPGFNADTRTLTVETDTLGTIEAVASEAGDAVEIQMPESVPGVATICVDDGVDDCATRYRVYLIGLAQGPMTGSIVGTNPTVNAMDGDLGTFWSANGDGQWLRANLPTLTEVSGVQVGWSQGDARVYTFDVQTSTDAQTWTTVWQGASSGATLEMEDISFDAVTARYVRIVTHGNSANTWMSLTELRIVTADGVWPNVTTAPVPTELTLDIATSMPVESAQVVTAAVVLSDGTTTDPDGPVELTSTDPAVVQVVDGMLVARSTGIATIVAWWRAASGLLLHVSVPITVEDPEHTTLLATQDAFIRDGAYANSTYGARDTLTIKGVPGEDTGFTREALIAFGLPESELELVSAELVLTTYVAEDRTMVVDVFSAEAGWNEHEVAWNTRPPVGNLIGSFTAGETSAQVSVPVTEAVAAALDGGAAAFTLRQNVNDTQAFGATVMAHEAGAAGPTLRLTWALPQDCTAPIAGEVSGPLRLSGDSACLVGADVTGPVTVAAGTALSISDSTISGPLVAADAGQINVQDSTVTGPVDISRAGAVWWDDVTVEGPVSLSSDDTVVLIGSSIGGPLTCGTGTASALIVTTATGPIRDCD</sequence>
<dbReference type="InterPro" id="IPR008979">
    <property type="entry name" value="Galactose-bd-like_sf"/>
</dbReference>
<dbReference type="SUPFAM" id="SSF48230">
    <property type="entry name" value="Chondroitin AC/alginate lyase"/>
    <property type="match status" value="1"/>
</dbReference>
<dbReference type="Gene3D" id="2.60.40.1080">
    <property type="match status" value="1"/>
</dbReference>
<reference evidence="7 8" key="1">
    <citation type="submission" date="2019-03" db="EMBL/GenBank/DDBJ databases">
        <title>Genomic features of bacteria from cold environments.</title>
        <authorList>
            <person name="Shen L."/>
        </authorList>
    </citation>
    <scope>NUCLEOTIDE SEQUENCE [LARGE SCALE GENOMIC DNA]</scope>
    <source>
        <strain evidence="8">T3246-1</strain>
    </source>
</reference>
<keyword evidence="8" id="KW-1185">Reference proteome</keyword>
<dbReference type="InterPro" id="IPR008929">
    <property type="entry name" value="Chondroitin_lyas"/>
</dbReference>
<dbReference type="EMBL" id="SMNA01000012">
    <property type="protein sequence ID" value="TDE89577.1"/>
    <property type="molecule type" value="Genomic_DNA"/>
</dbReference>
<dbReference type="Pfam" id="PF07940">
    <property type="entry name" value="Hepar_II_III_C"/>
    <property type="match status" value="1"/>
</dbReference>
<evidence type="ECO:0000259" key="6">
    <source>
        <dbReference type="PROSITE" id="PS50022"/>
    </source>
</evidence>
<evidence type="ECO:0000256" key="5">
    <source>
        <dbReference type="SAM" id="SignalP"/>
    </source>
</evidence>
<dbReference type="NCBIfam" id="NF033679">
    <property type="entry name" value="DNRLRE_dom"/>
    <property type="match status" value="1"/>
</dbReference>
<dbReference type="RefSeq" id="WP_133109579.1">
    <property type="nucleotide sequence ID" value="NZ_SMNA01000012.1"/>
</dbReference>
<dbReference type="Pfam" id="PF00754">
    <property type="entry name" value="F5_F8_type_C"/>
    <property type="match status" value="1"/>
</dbReference>
<proteinExistence type="predicted"/>
<dbReference type="Gene3D" id="2.70.98.70">
    <property type="match status" value="1"/>
</dbReference>
<keyword evidence="3" id="KW-0964">Secreted</keyword>
<dbReference type="Gene3D" id="2.60.120.260">
    <property type="entry name" value="Galactose-binding domain-like"/>
    <property type="match status" value="1"/>
</dbReference>
<protein>
    <submittedName>
        <fullName evidence="7">DNRLRE domain-containing protein</fullName>
    </submittedName>
</protein>
<dbReference type="Proteomes" id="UP000504882">
    <property type="component" value="Unassembled WGS sequence"/>
</dbReference>
<dbReference type="Gene3D" id="1.50.10.100">
    <property type="entry name" value="Chondroitin AC/alginate lyase"/>
    <property type="match status" value="1"/>
</dbReference>